<feature type="domain" description="CD-NTase-associated protein 12/Pycsar effector protein TIR" evidence="1">
    <location>
        <begin position="136"/>
        <end position="254"/>
    </location>
</feature>
<sequence>MSYYHIVVETIDRDANKKFIKLIEYDRKDLEEIKSEVVNPYSKKEEIYIDGAYLKPGNIRSLKIKKSEVSSAELTTKANNDIPDGFITFITNQNVISGDGYTTDITRDLIREATEKNSTYSREAAVTLSSHADNKKVFVVHGQDNAIKSEMARFLDKAGLKPIILHEQASSSNTIIEKIEAHSDIGYAVVLYTPCDIGAKKVDNPEFKSRARQNVVFEHGYFIGRLGRSRVSALLVEGVETPNDISGVVYIDLDTRGAWKIDLVKELKAAGYNINPEAFM</sequence>
<dbReference type="Pfam" id="PF10137">
    <property type="entry name" value="CAP12-PCTIR_TIR"/>
    <property type="match status" value="1"/>
</dbReference>
<dbReference type="RefSeq" id="WP_084984526.1">
    <property type="nucleotide sequence ID" value="NZ_CBCSCF010000017.1"/>
</dbReference>
<accession>A0ABX3TU27</accession>
<keyword evidence="3" id="KW-1185">Reference proteome</keyword>
<organism evidence="2 3">
    <name type="scientific">Rouxiella silvae</name>
    <dbReference type="NCBI Taxonomy" id="1646373"/>
    <lineage>
        <taxon>Bacteria</taxon>
        <taxon>Pseudomonadati</taxon>
        <taxon>Pseudomonadota</taxon>
        <taxon>Gammaproteobacteria</taxon>
        <taxon>Enterobacterales</taxon>
        <taxon>Yersiniaceae</taxon>
        <taxon>Rouxiella</taxon>
    </lineage>
</organism>
<dbReference type="PIRSF" id="PIRSF032620">
    <property type="entry name" value="UCP032620"/>
    <property type="match status" value="1"/>
</dbReference>
<reference evidence="2 3" key="1">
    <citation type="journal article" date="2017" name="Int. J. Syst. Evol. Microbiol.">
        <title>Rouxiella badensis sp. nov. and Rouxiella silvae sp. nov. isolated from peat bog soil in Germany and emendation of the genus description.</title>
        <authorList>
            <person name="Le Fleche-Mateos A."/>
            <person name="Kugler J.H."/>
            <person name="Hansen S.H."/>
            <person name="Syldatk C."/>
            <person name="Hausmann R."/>
            <person name="Lomprez F."/>
            <person name="Vandenbogaert M."/>
            <person name="Manuguerra J.C."/>
            <person name="Grimont P.A."/>
        </authorList>
    </citation>
    <scope>NUCLEOTIDE SEQUENCE [LARGE SCALE GENOMIC DNA]</scope>
    <source>
        <strain evidence="2 3">213</strain>
    </source>
</reference>
<gene>
    <name evidence="2" type="ORF">BS639_23745</name>
</gene>
<evidence type="ECO:0000313" key="2">
    <source>
        <dbReference type="EMBL" id="ORJ18723.1"/>
    </source>
</evidence>
<dbReference type="InterPro" id="IPR019302">
    <property type="entry name" value="CAP12/PCTIR_TIR_dom"/>
</dbReference>
<dbReference type="InterPro" id="IPR014571">
    <property type="entry name" value="UCP032620"/>
</dbReference>
<proteinExistence type="predicted"/>
<protein>
    <recommendedName>
        <fullName evidence="1">CD-NTase-associated protein 12/Pycsar effector protein TIR domain-containing protein</fullName>
    </recommendedName>
</protein>
<name>A0ABX3TU27_9GAMM</name>
<dbReference type="Proteomes" id="UP000192722">
    <property type="component" value="Unassembled WGS sequence"/>
</dbReference>
<evidence type="ECO:0000259" key="1">
    <source>
        <dbReference type="Pfam" id="PF10137"/>
    </source>
</evidence>
<comment type="caution">
    <text evidence="2">The sequence shown here is derived from an EMBL/GenBank/DDBJ whole genome shotgun (WGS) entry which is preliminary data.</text>
</comment>
<dbReference type="EMBL" id="MRWD01000094">
    <property type="protein sequence ID" value="ORJ18723.1"/>
    <property type="molecule type" value="Genomic_DNA"/>
</dbReference>
<evidence type="ECO:0000313" key="3">
    <source>
        <dbReference type="Proteomes" id="UP000192722"/>
    </source>
</evidence>